<feature type="binding site" evidence="7 11">
    <location>
        <position position="58"/>
    </location>
    <ligand>
        <name>Mn(2+)</name>
        <dbReference type="ChEBI" id="CHEBI:29035"/>
        <label>2</label>
    </ligand>
</feature>
<dbReference type="GO" id="GO:0006096">
    <property type="term" value="P:glycolytic process"/>
    <property type="evidence" value="ECO:0007669"/>
    <property type="project" value="UniProtKB-UniRule"/>
</dbReference>
<feature type="binding site" evidence="7 10">
    <location>
        <begin position="148"/>
        <end position="149"/>
    </location>
    <ligand>
        <name>substrate</name>
    </ligand>
</feature>
<dbReference type="GeneID" id="14209202"/>
<name>A0A1I3R7Y7_9EURY</name>
<dbReference type="Pfam" id="PF01676">
    <property type="entry name" value="Metalloenzyme"/>
    <property type="match status" value="1"/>
</dbReference>
<dbReference type="PANTHER" id="PTHR31637">
    <property type="entry name" value="2,3-BISPHOSPHOGLYCERATE-INDEPENDENT PHOSPHOGLYCERATE MUTASE"/>
    <property type="match status" value="1"/>
</dbReference>
<dbReference type="GO" id="GO:0006007">
    <property type="term" value="P:glucose catabolic process"/>
    <property type="evidence" value="ECO:0007669"/>
    <property type="project" value="InterPro"/>
</dbReference>
<evidence type="ECO:0000259" key="13">
    <source>
        <dbReference type="Pfam" id="PF01676"/>
    </source>
</evidence>
<feature type="binding site" evidence="7 10">
    <location>
        <position position="180"/>
    </location>
    <ligand>
        <name>substrate</name>
    </ligand>
</feature>
<evidence type="ECO:0000256" key="3">
    <source>
        <dbReference type="ARBA" id="ARBA00022723"/>
    </source>
</evidence>
<evidence type="ECO:0000256" key="8">
    <source>
        <dbReference type="NCBIfam" id="TIGR01307"/>
    </source>
</evidence>
<feature type="binding site" evidence="7 11">
    <location>
        <position position="453"/>
    </location>
    <ligand>
        <name>Mn(2+)</name>
        <dbReference type="ChEBI" id="CHEBI:29035"/>
        <label>1</label>
    </ligand>
</feature>
<feature type="active site" description="Phosphoserine intermediate" evidence="7 9">
    <location>
        <position position="58"/>
    </location>
</feature>
<dbReference type="NCBIfam" id="TIGR01307">
    <property type="entry name" value="pgm_bpd_ind"/>
    <property type="match status" value="1"/>
</dbReference>
<dbReference type="UniPathway" id="UPA00109">
    <property type="reaction ID" value="UER00186"/>
</dbReference>
<feature type="binding site" evidence="7 11">
    <location>
        <position position="436"/>
    </location>
    <ligand>
        <name>Mn(2+)</name>
        <dbReference type="ChEBI" id="CHEBI:29035"/>
        <label>2</label>
    </ligand>
</feature>
<dbReference type="GO" id="GO:0005737">
    <property type="term" value="C:cytoplasm"/>
    <property type="evidence" value="ECO:0007669"/>
    <property type="project" value="InterPro"/>
</dbReference>
<dbReference type="Gene3D" id="3.40.1450.10">
    <property type="entry name" value="BPG-independent phosphoglycerate mutase, domain B"/>
    <property type="match status" value="1"/>
</dbReference>
<proteinExistence type="inferred from homology"/>
<feature type="binding site" evidence="7 11">
    <location>
        <position position="399"/>
    </location>
    <ligand>
        <name>Mn(2+)</name>
        <dbReference type="ChEBI" id="CHEBI:29035"/>
        <label>1</label>
    </ligand>
</feature>
<protein>
    <recommendedName>
        <fullName evidence="7 8">2,3-bisphosphoglycerate-independent phosphoglycerate mutase</fullName>
        <shortName evidence="7">BPG-independent PGAM</shortName>
        <shortName evidence="7">Phosphoglyceromutase</shortName>
        <shortName evidence="7">iPGM</shortName>
        <ecNumber evidence="7 8">5.4.2.12</ecNumber>
    </recommendedName>
</protein>
<dbReference type="Pfam" id="PF06415">
    <property type="entry name" value="iPGM_N"/>
    <property type="match status" value="1"/>
</dbReference>
<dbReference type="OMA" id="FMDGRDT"/>
<keyword evidence="3 7" id="KW-0479">Metal-binding</keyword>
<evidence type="ECO:0000313" key="15">
    <source>
        <dbReference type="EMBL" id="SFJ42225.1"/>
    </source>
</evidence>
<feature type="domain" description="Metalloenzyme" evidence="13">
    <location>
        <begin position="2"/>
        <end position="509"/>
    </location>
</feature>
<dbReference type="SUPFAM" id="SSF64158">
    <property type="entry name" value="2,3-Bisphosphoglycerate-independent phosphoglycerate mutase, substrate-binding domain"/>
    <property type="match status" value="1"/>
</dbReference>
<evidence type="ECO:0000256" key="4">
    <source>
        <dbReference type="ARBA" id="ARBA00023152"/>
    </source>
</evidence>
<sequence length="521" mass="56216">MNAALIVLDGWGLGNGGRDAVSAAETPNFDRLAGTGAYGTLEVSGRRVGLPDGQMGNSEVGHLNIGAGRVVYQEYTRISDSIADGSFRENDAINAAFDNARETDGTVHFVGLVSDGGVHSDQEHLHALIELAADRDVEAVTHAITDGRDTSPTGGREYLAELEDVIANHGTGHVATVAGRYYAMDRDQNWERTKRAYDAIVNREAELEAASALEAVEESYDQDVTDEFVEPTLVSGEPALEDGDSVVWFNFRSDRARQLTRMLADIRPGDWHDDVETEPPDAAVVMMTQYDTTFDLPVAYPPTQPENVLGEVLADHGKTQLRIAESEKYAHVTYFLNGGREVEFDGESRTIVESPDVPTYDRQPEMSAPDVTDAAIDHIERDDPDVLVLNYANPDMVGHTGDYEAAIEAVEAVDEQLGRLVATLETSGAHVFVTADHGNADNMGTEADPHTAHTYNDVPFVSLTPSDGDRGSNGLRSPSAFDSDSGQAVRDGGTLADIAPTMLEVIGIEQPPEMTGESLLE</sequence>
<gene>
    <name evidence="7" type="primary">gpmI</name>
    <name evidence="15" type="ORF">SAMN05443661_12826</name>
</gene>
<evidence type="ECO:0000259" key="14">
    <source>
        <dbReference type="Pfam" id="PF06415"/>
    </source>
</evidence>
<keyword evidence="6 7" id="KW-0413">Isomerase</keyword>
<comment type="function">
    <text evidence="7">Catalyzes the interconversion of 2-phosphoglycerate and 3-phosphoglycerate.</text>
</comment>
<dbReference type="HAMAP" id="MF_01038">
    <property type="entry name" value="GpmI"/>
    <property type="match status" value="1"/>
</dbReference>
<evidence type="ECO:0000256" key="9">
    <source>
        <dbReference type="PIRSR" id="PIRSR001492-1"/>
    </source>
</evidence>
<dbReference type="CDD" id="cd16010">
    <property type="entry name" value="iPGM"/>
    <property type="match status" value="1"/>
</dbReference>
<dbReference type="EC" id="5.4.2.12" evidence="7 8"/>
<dbReference type="InterPro" id="IPR006124">
    <property type="entry name" value="Metalloenzyme"/>
</dbReference>
<feature type="binding site" evidence="7 10">
    <location>
        <begin position="252"/>
        <end position="255"/>
    </location>
    <ligand>
        <name>substrate</name>
    </ligand>
</feature>
<evidence type="ECO:0000256" key="12">
    <source>
        <dbReference type="SAM" id="MobiDB-lite"/>
    </source>
</evidence>
<evidence type="ECO:0000256" key="2">
    <source>
        <dbReference type="ARBA" id="ARBA00008819"/>
    </source>
</evidence>
<feature type="region of interest" description="Disordered" evidence="12">
    <location>
        <begin position="450"/>
        <end position="492"/>
    </location>
</feature>
<evidence type="ECO:0000256" key="7">
    <source>
        <dbReference type="HAMAP-Rule" id="MF_01038"/>
    </source>
</evidence>
<feature type="binding site" evidence="7 11">
    <location>
        <position position="395"/>
    </location>
    <ligand>
        <name>Mn(2+)</name>
        <dbReference type="ChEBI" id="CHEBI:29035"/>
        <label>1</label>
    </ligand>
</feature>
<evidence type="ECO:0000256" key="1">
    <source>
        <dbReference type="ARBA" id="ARBA00004798"/>
    </source>
</evidence>
<keyword evidence="5 7" id="KW-0464">Manganese</keyword>
<dbReference type="OrthoDB" id="146005at2157"/>
<comment type="catalytic activity">
    <reaction evidence="7">
        <text>(2R)-2-phosphoglycerate = (2R)-3-phosphoglycerate</text>
        <dbReference type="Rhea" id="RHEA:15901"/>
        <dbReference type="ChEBI" id="CHEBI:58272"/>
        <dbReference type="ChEBI" id="CHEBI:58289"/>
        <dbReference type="EC" id="5.4.2.12"/>
    </reaction>
</comment>
<dbReference type="RefSeq" id="WP_005580483.1">
    <property type="nucleotide sequence ID" value="NZ_FORO01000028.1"/>
</dbReference>
<feature type="binding site" evidence="7 10">
    <location>
        <position position="328"/>
    </location>
    <ligand>
        <name>substrate</name>
    </ligand>
</feature>
<feature type="binding site" evidence="7 11">
    <location>
        <position position="437"/>
    </location>
    <ligand>
        <name>Mn(2+)</name>
        <dbReference type="ChEBI" id="CHEBI:29035"/>
        <label>2</label>
    </ligand>
</feature>
<evidence type="ECO:0000256" key="6">
    <source>
        <dbReference type="ARBA" id="ARBA00023235"/>
    </source>
</evidence>
<comment type="similarity">
    <text evidence="2 7">Belongs to the BPG-independent phosphoglycerate mutase family.</text>
</comment>
<evidence type="ECO:0000313" key="16">
    <source>
        <dbReference type="Proteomes" id="UP000182829"/>
    </source>
</evidence>
<dbReference type="Gene3D" id="3.40.720.10">
    <property type="entry name" value="Alkaline Phosphatase, subunit A"/>
    <property type="match status" value="1"/>
</dbReference>
<dbReference type="GO" id="GO:0030145">
    <property type="term" value="F:manganese ion binding"/>
    <property type="evidence" value="ECO:0007669"/>
    <property type="project" value="UniProtKB-UniRule"/>
</dbReference>
<comment type="cofactor">
    <cofactor evidence="7">
        <name>Mn(2+)</name>
        <dbReference type="ChEBI" id="CHEBI:29035"/>
    </cofactor>
    <text evidence="7">Binds 2 manganese ions per subunit.</text>
</comment>
<feature type="domain" description="BPG-independent PGAM N-terminal" evidence="14">
    <location>
        <begin position="78"/>
        <end position="291"/>
    </location>
</feature>
<dbReference type="InterPro" id="IPR011258">
    <property type="entry name" value="BPG-indep_PGM_N"/>
</dbReference>
<dbReference type="PIRSF" id="PIRSF001492">
    <property type="entry name" value="IPGAM"/>
    <property type="match status" value="1"/>
</dbReference>
<dbReference type="EMBL" id="FORO01000028">
    <property type="protein sequence ID" value="SFJ42225.1"/>
    <property type="molecule type" value="Genomic_DNA"/>
</dbReference>
<feature type="binding site" evidence="7 10">
    <location>
        <position position="186"/>
    </location>
    <ligand>
        <name>substrate</name>
    </ligand>
</feature>
<dbReference type="InterPro" id="IPR036646">
    <property type="entry name" value="PGAM_B_sf"/>
</dbReference>
<dbReference type="SUPFAM" id="SSF53649">
    <property type="entry name" value="Alkaline phosphatase-like"/>
    <property type="match status" value="1"/>
</dbReference>
<dbReference type="FunFam" id="3.40.1450.10:FF:000002">
    <property type="entry name" value="2,3-bisphosphoglycerate-independent phosphoglycerate mutase"/>
    <property type="match status" value="1"/>
</dbReference>
<evidence type="ECO:0000256" key="11">
    <source>
        <dbReference type="PIRSR" id="PIRSR001492-3"/>
    </source>
</evidence>
<dbReference type="InterPro" id="IPR005995">
    <property type="entry name" value="Pgm_bpd_ind"/>
</dbReference>
<dbReference type="AlphaFoldDB" id="A0A1I3R7Y7"/>
<dbReference type="PANTHER" id="PTHR31637:SF0">
    <property type="entry name" value="2,3-BISPHOSPHOGLYCERATE-INDEPENDENT PHOSPHOGLYCERATE MUTASE"/>
    <property type="match status" value="1"/>
</dbReference>
<evidence type="ECO:0000256" key="5">
    <source>
        <dbReference type="ARBA" id="ARBA00023211"/>
    </source>
</evidence>
<feature type="binding site" evidence="7 11">
    <location>
        <position position="9"/>
    </location>
    <ligand>
        <name>Mn(2+)</name>
        <dbReference type="ChEBI" id="CHEBI:29035"/>
        <label>2</label>
    </ligand>
</feature>
<keyword evidence="4 7" id="KW-0324">Glycolysis</keyword>
<feature type="binding site" evidence="7 10">
    <location>
        <position position="119"/>
    </location>
    <ligand>
        <name>substrate</name>
    </ligand>
</feature>
<accession>A0A1I3R7Y7</accession>
<evidence type="ECO:0000256" key="10">
    <source>
        <dbReference type="PIRSR" id="PIRSR001492-2"/>
    </source>
</evidence>
<dbReference type="InterPro" id="IPR017850">
    <property type="entry name" value="Alkaline_phosphatase_core_sf"/>
</dbReference>
<dbReference type="GO" id="GO:0004619">
    <property type="term" value="F:phosphoglycerate mutase activity"/>
    <property type="evidence" value="ECO:0007669"/>
    <property type="project" value="UniProtKB-UniRule"/>
</dbReference>
<organism evidence="15 16">
    <name type="scientific">Natronobacterium gregoryi</name>
    <dbReference type="NCBI Taxonomy" id="44930"/>
    <lineage>
        <taxon>Archaea</taxon>
        <taxon>Methanobacteriati</taxon>
        <taxon>Methanobacteriota</taxon>
        <taxon>Stenosarchaea group</taxon>
        <taxon>Halobacteria</taxon>
        <taxon>Halobacteriales</taxon>
        <taxon>Natrialbaceae</taxon>
        <taxon>Natronobacterium</taxon>
    </lineage>
</organism>
<reference evidence="15 16" key="1">
    <citation type="submission" date="2016-10" db="EMBL/GenBank/DDBJ databases">
        <authorList>
            <person name="de Groot N.N."/>
        </authorList>
    </citation>
    <scope>NUCLEOTIDE SEQUENCE [LARGE SCALE GENOMIC DNA]</scope>
    <source>
        <strain evidence="15 16">SP2</strain>
    </source>
</reference>
<dbReference type="Proteomes" id="UP000182829">
    <property type="component" value="Unassembled WGS sequence"/>
</dbReference>
<comment type="pathway">
    <text evidence="1 7">Carbohydrate degradation; glycolysis; pyruvate from D-glyceraldehyde 3-phosphate: step 3/5.</text>
</comment>
<feature type="compositionally biased region" description="Polar residues" evidence="12">
    <location>
        <begin position="474"/>
        <end position="486"/>
    </location>
</feature>